<dbReference type="EMBL" id="JAYGHX010000003">
    <property type="protein sequence ID" value="MEA5390941.1"/>
    <property type="molecule type" value="Genomic_DNA"/>
</dbReference>
<dbReference type="InterPro" id="IPR010998">
    <property type="entry name" value="Integrase_recombinase_N"/>
</dbReference>
<reference evidence="2 3" key="1">
    <citation type="submission" date="2023-12" db="EMBL/GenBank/DDBJ databases">
        <title>Baltic Sea Cyanobacteria.</title>
        <authorList>
            <person name="Delbaje E."/>
            <person name="Fewer D.P."/>
            <person name="Shishido T.K."/>
        </authorList>
    </citation>
    <scope>NUCLEOTIDE SEQUENCE [LARGE SCALE GENOMIC DNA]</scope>
    <source>
        <strain evidence="2 3">UHCC 0139</strain>
    </source>
</reference>
<dbReference type="Proteomes" id="UP001304461">
    <property type="component" value="Unassembled WGS sequence"/>
</dbReference>
<keyword evidence="3" id="KW-1185">Reference proteome</keyword>
<organism evidence="2 3">
    <name type="scientific">Cyanobium gracile UHCC 0139</name>
    <dbReference type="NCBI Taxonomy" id="3110308"/>
    <lineage>
        <taxon>Bacteria</taxon>
        <taxon>Bacillati</taxon>
        <taxon>Cyanobacteriota</taxon>
        <taxon>Cyanophyceae</taxon>
        <taxon>Synechococcales</taxon>
        <taxon>Prochlorococcaceae</taxon>
        <taxon>Cyanobium</taxon>
    </lineage>
</organism>
<accession>A0ABU5RT71</accession>
<sequence>MSASSQTQALSALLFLYRHVLGTDPGDLSGVVRARVRRRLPVVMTPAEVQLVLSQLEGTTGLVVSLLYGSGISTSATGRSRCAAARATRNASP</sequence>
<evidence type="ECO:0000313" key="3">
    <source>
        <dbReference type="Proteomes" id="UP001304461"/>
    </source>
</evidence>
<evidence type="ECO:0000313" key="2">
    <source>
        <dbReference type="EMBL" id="MEA5390941.1"/>
    </source>
</evidence>
<gene>
    <name evidence="2" type="ORF">VB738_06665</name>
</gene>
<keyword evidence="1" id="KW-0238">DNA-binding</keyword>
<name>A0ABU5RT71_9CYAN</name>
<evidence type="ECO:0000256" key="1">
    <source>
        <dbReference type="ARBA" id="ARBA00023125"/>
    </source>
</evidence>
<evidence type="ECO:0008006" key="4">
    <source>
        <dbReference type="Google" id="ProtNLM"/>
    </source>
</evidence>
<comment type="caution">
    <text evidence="2">The sequence shown here is derived from an EMBL/GenBank/DDBJ whole genome shotgun (WGS) entry which is preliminary data.</text>
</comment>
<protein>
    <recommendedName>
        <fullName evidence="4">Integrase SAM-like N-terminal domain-containing protein</fullName>
    </recommendedName>
</protein>
<dbReference type="Gene3D" id="1.10.150.130">
    <property type="match status" value="1"/>
</dbReference>
<proteinExistence type="predicted"/>